<evidence type="ECO:0000313" key="2">
    <source>
        <dbReference type="WBParaSite" id="nRc.2.0.1.t15846-RA"/>
    </source>
</evidence>
<reference evidence="2" key="1">
    <citation type="submission" date="2022-11" db="UniProtKB">
        <authorList>
            <consortium name="WormBaseParasite"/>
        </authorList>
    </citation>
    <scope>IDENTIFICATION</scope>
</reference>
<protein>
    <submittedName>
        <fullName evidence="2">Uncharacterized protein</fullName>
    </submittedName>
</protein>
<sequence length="31" mass="3561">MQNILRQYTQCNGPPVKEVKSTKITIDQLIT</sequence>
<accession>A0A915IPV9</accession>
<dbReference type="Proteomes" id="UP000887565">
    <property type="component" value="Unplaced"/>
</dbReference>
<dbReference type="AlphaFoldDB" id="A0A915IPV9"/>
<keyword evidence="1" id="KW-1185">Reference proteome</keyword>
<organism evidence="1 2">
    <name type="scientific">Romanomermis culicivorax</name>
    <name type="common">Nematode worm</name>
    <dbReference type="NCBI Taxonomy" id="13658"/>
    <lineage>
        <taxon>Eukaryota</taxon>
        <taxon>Metazoa</taxon>
        <taxon>Ecdysozoa</taxon>
        <taxon>Nematoda</taxon>
        <taxon>Enoplea</taxon>
        <taxon>Dorylaimia</taxon>
        <taxon>Mermithida</taxon>
        <taxon>Mermithoidea</taxon>
        <taxon>Mermithidae</taxon>
        <taxon>Romanomermis</taxon>
    </lineage>
</organism>
<dbReference type="WBParaSite" id="nRc.2.0.1.t15846-RA">
    <property type="protein sequence ID" value="nRc.2.0.1.t15846-RA"/>
    <property type="gene ID" value="nRc.2.0.1.g15846"/>
</dbReference>
<name>A0A915IPV9_ROMCU</name>
<evidence type="ECO:0000313" key="1">
    <source>
        <dbReference type="Proteomes" id="UP000887565"/>
    </source>
</evidence>
<proteinExistence type="predicted"/>